<name>A4S8N5_OSTLU</name>
<keyword evidence="3" id="KW-1185">Reference proteome</keyword>
<keyword evidence="1" id="KW-0732">Signal</keyword>
<feature type="chain" id="PRO_5002673136" description="Dienelactone hydrolase domain-containing protein" evidence="1">
    <location>
        <begin position="24"/>
        <end position="503"/>
    </location>
</feature>
<dbReference type="HOGENOM" id="CLU_542295_0_0_1"/>
<dbReference type="Gene3D" id="3.40.50.1820">
    <property type="entry name" value="alpha/beta hydrolase"/>
    <property type="match status" value="1"/>
</dbReference>
<protein>
    <recommendedName>
        <fullName evidence="4">Dienelactone hydrolase domain-containing protein</fullName>
    </recommendedName>
</protein>
<dbReference type="EMBL" id="CP000595">
    <property type="protein sequence ID" value="ABO99949.1"/>
    <property type="molecule type" value="Genomic_DNA"/>
</dbReference>
<proteinExistence type="predicted"/>
<dbReference type="OrthoDB" id="568421at2759"/>
<evidence type="ECO:0000313" key="2">
    <source>
        <dbReference type="EMBL" id="ABO99949.1"/>
    </source>
</evidence>
<dbReference type="RefSeq" id="XP_001421656.1">
    <property type="nucleotide sequence ID" value="XM_001421619.1"/>
</dbReference>
<dbReference type="InterPro" id="IPR029058">
    <property type="entry name" value="AB_hydrolase_fold"/>
</dbReference>
<dbReference type="Proteomes" id="UP000001568">
    <property type="component" value="Chromosome 15"/>
</dbReference>
<dbReference type="GeneID" id="5005765"/>
<accession>A4S8N5</accession>
<gene>
    <name evidence="2" type="ORF">OSTLU_93818</name>
</gene>
<dbReference type="AlphaFoldDB" id="A4S8N5"/>
<dbReference type="Gramene" id="ABO99949">
    <property type="protein sequence ID" value="ABO99949"/>
    <property type="gene ID" value="OSTLU_93818"/>
</dbReference>
<reference evidence="2 3" key="1">
    <citation type="journal article" date="2007" name="Proc. Natl. Acad. Sci. U.S.A.">
        <title>The tiny eukaryote Ostreococcus provides genomic insights into the paradox of plankton speciation.</title>
        <authorList>
            <person name="Palenik B."/>
            <person name="Grimwood J."/>
            <person name="Aerts A."/>
            <person name="Rouze P."/>
            <person name="Salamov A."/>
            <person name="Putnam N."/>
            <person name="Dupont C."/>
            <person name="Jorgensen R."/>
            <person name="Derelle E."/>
            <person name="Rombauts S."/>
            <person name="Zhou K."/>
            <person name="Otillar R."/>
            <person name="Merchant S.S."/>
            <person name="Podell S."/>
            <person name="Gaasterland T."/>
            <person name="Napoli C."/>
            <person name="Gendler K."/>
            <person name="Manuell A."/>
            <person name="Tai V."/>
            <person name="Vallon O."/>
            <person name="Piganeau G."/>
            <person name="Jancek S."/>
            <person name="Heijde M."/>
            <person name="Jabbari K."/>
            <person name="Bowler C."/>
            <person name="Lohr M."/>
            <person name="Robbens S."/>
            <person name="Werner G."/>
            <person name="Dubchak I."/>
            <person name="Pazour G.J."/>
            <person name="Ren Q."/>
            <person name="Paulsen I."/>
            <person name="Delwiche C."/>
            <person name="Schmutz J."/>
            <person name="Rokhsar D."/>
            <person name="Van de Peer Y."/>
            <person name="Moreau H."/>
            <person name="Grigoriev I.V."/>
        </authorList>
    </citation>
    <scope>NUCLEOTIDE SEQUENCE [LARGE SCALE GENOMIC DNA]</scope>
    <source>
        <strain evidence="2 3">CCE9901</strain>
    </source>
</reference>
<feature type="signal peptide" evidence="1">
    <location>
        <begin position="1"/>
        <end position="23"/>
    </location>
</feature>
<organism evidence="2 3">
    <name type="scientific">Ostreococcus lucimarinus (strain CCE9901)</name>
    <dbReference type="NCBI Taxonomy" id="436017"/>
    <lineage>
        <taxon>Eukaryota</taxon>
        <taxon>Viridiplantae</taxon>
        <taxon>Chlorophyta</taxon>
        <taxon>Mamiellophyceae</taxon>
        <taxon>Mamiellales</taxon>
        <taxon>Bathycoccaceae</taxon>
        <taxon>Ostreococcus</taxon>
    </lineage>
</organism>
<evidence type="ECO:0000313" key="3">
    <source>
        <dbReference type="Proteomes" id="UP000001568"/>
    </source>
</evidence>
<dbReference type="SUPFAM" id="SSF53474">
    <property type="entry name" value="alpha/beta-Hydrolases"/>
    <property type="match status" value="1"/>
</dbReference>
<evidence type="ECO:0000256" key="1">
    <source>
        <dbReference type="SAM" id="SignalP"/>
    </source>
</evidence>
<sequence>MRASLLRATTVVLLLYASTVANAASLNAFGQDGLFEFDTVTVAIPSASAREGGEIVVTHPTGVMDEPAPLVLFMFPIHGFPFSTWRTLMANVIRALASNGFAVATPASIDPNGNRPIQGGMFPGTTSTVSGIDLREMATRYLNFFTHASRYLVDLAQSDPSFALHGKLDTSRIGTMGFSVGGALSQYLAQRLDAELPGRVVAEVALAPTIGTEVPFTGVDDIGAELFREFASSMTVPTVFVAGENDGMGGLRDSAIYYDQSRAPRVRVTAGNGATHCHAIVPMSECDLVQGTRGLQSLDSIIAHAMMTLYLRPDTPRWRDERELATEIIWRDGLEALHAQMVTPLAPPNRAWEIRKVERDPELSLTMNAYSVAAPLAPQSVELIAVVRSSSRADECDEVQVTVENVPVGIEATVTRLSPTEFGVDVRWTTVPQRARGAQTRQFLGNLLNARSNRRPVQVSSEFGPRVGFAAPSQSVLTIQAKHACVRSGFAFADVFVNQPYAY</sequence>
<dbReference type="KEGG" id="olu:OSTLU_93818"/>
<evidence type="ECO:0008006" key="4">
    <source>
        <dbReference type="Google" id="ProtNLM"/>
    </source>
</evidence>
<dbReference type="OMA" id="ATHCHAI"/>